<organism evidence="2 3">
    <name type="scientific">Monoraphidium neglectum</name>
    <dbReference type="NCBI Taxonomy" id="145388"/>
    <lineage>
        <taxon>Eukaryota</taxon>
        <taxon>Viridiplantae</taxon>
        <taxon>Chlorophyta</taxon>
        <taxon>core chlorophytes</taxon>
        <taxon>Chlorophyceae</taxon>
        <taxon>CS clade</taxon>
        <taxon>Sphaeropleales</taxon>
        <taxon>Selenastraceae</taxon>
        <taxon>Monoraphidium</taxon>
    </lineage>
</organism>
<keyword evidence="3" id="KW-1185">Reference proteome</keyword>
<dbReference type="Proteomes" id="UP000054498">
    <property type="component" value="Unassembled WGS sequence"/>
</dbReference>
<evidence type="ECO:0000313" key="3">
    <source>
        <dbReference type="Proteomes" id="UP000054498"/>
    </source>
</evidence>
<protein>
    <submittedName>
        <fullName evidence="2">Omega-6 fatty acid desaturase</fullName>
        <ecNumber evidence="2">1.14.19.-</ecNumber>
    </submittedName>
</protein>
<dbReference type="RefSeq" id="XP_013890781.1">
    <property type="nucleotide sequence ID" value="XM_014035327.1"/>
</dbReference>
<keyword evidence="2" id="KW-0560">Oxidoreductase</keyword>
<sequence>MALVEDTAWHPVMPEVMEKWSPTQAAVWKFVLGSPLKCFASIGHWLIWHFDLGKYTEKQRPRVLVSLAAVAAFGLIALPTLTYFTGFEGLVKY</sequence>
<feature type="transmembrane region" description="Helical" evidence="1">
    <location>
        <begin position="63"/>
        <end position="84"/>
    </location>
</feature>
<evidence type="ECO:0000256" key="1">
    <source>
        <dbReference type="SAM" id="Phobius"/>
    </source>
</evidence>
<gene>
    <name evidence="2" type="ORF">MNEG_16203</name>
</gene>
<proteinExistence type="predicted"/>
<dbReference type="STRING" id="145388.A0A0D2LP41"/>
<evidence type="ECO:0000313" key="2">
    <source>
        <dbReference type="EMBL" id="KIY91761.1"/>
    </source>
</evidence>
<feature type="non-terminal residue" evidence="2">
    <location>
        <position position="93"/>
    </location>
</feature>
<name>A0A0D2LP41_9CHLO</name>
<keyword evidence="1" id="KW-1133">Transmembrane helix</keyword>
<dbReference type="AlphaFoldDB" id="A0A0D2LP41"/>
<reference evidence="2 3" key="1">
    <citation type="journal article" date="2013" name="BMC Genomics">
        <title>Reconstruction of the lipid metabolism for the microalga Monoraphidium neglectum from its genome sequence reveals characteristics suitable for biofuel production.</title>
        <authorList>
            <person name="Bogen C."/>
            <person name="Al-Dilaimi A."/>
            <person name="Albersmeier A."/>
            <person name="Wichmann J."/>
            <person name="Grundmann M."/>
            <person name="Rupp O."/>
            <person name="Lauersen K.J."/>
            <person name="Blifernez-Klassen O."/>
            <person name="Kalinowski J."/>
            <person name="Goesmann A."/>
            <person name="Mussgnug J.H."/>
            <person name="Kruse O."/>
        </authorList>
    </citation>
    <scope>NUCLEOTIDE SEQUENCE [LARGE SCALE GENOMIC DNA]</scope>
    <source>
        <strain evidence="2 3">SAG 48.87</strain>
    </source>
</reference>
<keyword evidence="1" id="KW-0812">Transmembrane</keyword>
<accession>A0A0D2LP41</accession>
<dbReference type="GO" id="GO:0016491">
    <property type="term" value="F:oxidoreductase activity"/>
    <property type="evidence" value="ECO:0007669"/>
    <property type="project" value="UniProtKB-KW"/>
</dbReference>
<dbReference type="OrthoDB" id="10260134at2759"/>
<dbReference type="EC" id="1.14.19.-" evidence="2"/>
<dbReference type="EMBL" id="KK106315">
    <property type="protein sequence ID" value="KIY91761.1"/>
    <property type="molecule type" value="Genomic_DNA"/>
</dbReference>
<keyword evidence="1" id="KW-0472">Membrane</keyword>
<dbReference type="KEGG" id="mng:MNEG_16203"/>
<dbReference type="GeneID" id="25733940"/>